<evidence type="ECO:0000313" key="4">
    <source>
        <dbReference type="Proteomes" id="UP000663870"/>
    </source>
</evidence>
<gene>
    <name evidence="2" type="ORF">JXQ802_LOCUS44841</name>
    <name evidence="1" type="ORF">PYM288_LOCUS29370</name>
</gene>
<evidence type="ECO:0000313" key="1">
    <source>
        <dbReference type="EMBL" id="CAF1290575.1"/>
    </source>
</evidence>
<reference evidence="1" key="1">
    <citation type="submission" date="2021-02" db="EMBL/GenBank/DDBJ databases">
        <authorList>
            <person name="Nowell W R."/>
        </authorList>
    </citation>
    <scope>NUCLEOTIDE SEQUENCE</scope>
</reference>
<protein>
    <submittedName>
        <fullName evidence="1">Uncharacterized protein</fullName>
    </submittedName>
</protein>
<comment type="caution">
    <text evidence="1">The sequence shown here is derived from an EMBL/GenBank/DDBJ whole genome shotgun (WGS) entry which is preliminary data.</text>
</comment>
<proteinExistence type="predicted"/>
<evidence type="ECO:0000313" key="3">
    <source>
        <dbReference type="Proteomes" id="UP000663854"/>
    </source>
</evidence>
<accession>A0A815CY40</accession>
<dbReference type="Proteomes" id="UP000663870">
    <property type="component" value="Unassembled WGS sequence"/>
</dbReference>
<dbReference type="Proteomes" id="UP000663854">
    <property type="component" value="Unassembled WGS sequence"/>
</dbReference>
<evidence type="ECO:0000313" key="2">
    <source>
        <dbReference type="EMBL" id="CAF1566962.1"/>
    </source>
</evidence>
<organism evidence="1 3">
    <name type="scientific">Rotaria sordida</name>
    <dbReference type="NCBI Taxonomy" id="392033"/>
    <lineage>
        <taxon>Eukaryota</taxon>
        <taxon>Metazoa</taxon>
        <taxon>Spiralia</taxon>
        <taxon>Gnathifera</taxon>
        <taxon>Rotifera</taxon>
        <taxon>Eurotatoria</taxon>
        <taxon>Bdelloidea</taxon>
        <taxon>Philodinida</taxon>
        <taxon>Philodinidae</taxon>
        <taxon>Rotaria</taxon>
    </lineage>
</organism>
<dbReference type="EMBL" id="CAJNOL010003556">
    <property type="protein sequence ID" value="CAF1566962.1"/>
    <property type="molecule type" value="Genomic_DNA"/>
</dbReference>
<sequence>MLSTFETLPDEILMIILKYCGDAYTILKIFLGFNQRLNMILIDKRLHLLTDFLHINVRDDYYNSEVFQQLSKQLLSINTTVDEEKLSSILQTLLSFHIKQKYIQLGHEFQLYLENFKFIRQSLTTDEIIKIDHKLKIEFDSLYNDSIRIESIKLIKSFVLTKGACCTCDDYELCRFNLTKAVNELFLSHINDIQLKYSISINSFLQLFKILIISNTSLINNRDYVGNGGCNLEYFLIYTLYKLGHFYHDKSSIPINMKYYRATIDLFLFIIQCQKQIFENEYYIRESMFNILEMISKINNDIFIQVIQWEILKIVVHEYILKANELWNDYLICRFKQILKNLIENNRLDILIYLYRDIGFEQFFNIQNYTRQCLDLMTKNRMGRKFFYMIADEKLLELFFSKENLIFILLDKKERQLLEKLLKLSPYLIHQLDEDGNDPLLYICLKVSGCRHRIIEFLIKIGSNLQRTNFKGQNFIDVLQLQRNQKLLKKLIEQDIITINI</sequence>
<dbReference type="AlphaFoldDB" id="A0A815CY40"/>
<name>A0A815CY40_9BILA</name>
<keyword evidence="4" id="KW-1185">Reference proteome</keyword>
<dbReference type="InterPro" id="IPR036770">
    <property type="entry name" value="Ankyrin_rpt-contain_sf"/>
</dbReference>
<dbReference type="EMBL" id="CAJNOH010002389">
    <property type="protein sequence ID" value="CAF1290575.1"/>
    <property type="molecule type" value="Genomic_DNA"/>
</dbReference>
<dbReference type="Gene3D" id="1.25.40.20">
    <property type="entry name" value="Ankyrin repeat-containing domain"/>
    <property type="match status" value="1"/>
</dbReference>